<proteinExistence type="predicted"/>
<dbReference type="Proteomes" id="UP001054811">
    <property type="component" value="Chromosome"/>
</dbReference>
<dbReference type="PANTHER" id="PTHR32027:SF9">
    <property type="entry name" value="BLL3847 PROTEIN"/>
    <property type="match status" value="1"/>
</dbReference>
<evidence type="ECO:0000313" key="2">
    <source>
        <dbReference type="EMBL" id="UUT34294.1"/>
    </source>
</evidence>
<evidence type="ECO:0000313" key="3">
    <source>
        <dbReference type="Proteomes" id="UP001054811"/>
    </source>
</evidence>
<dbReference type="InterPro" id="IPR032466">
    <property type="entry name" value="Metal_Hydrolase"/>
</dbReference>
<protein>
    <submittedName>
        <fullName evidence="2">Amidohydrolase family protein</fullName>
    </submittedName>
</protein>
<evidence type="ECO:0000259" key="1">
    <source>
        <dbReference type="Pfam" id="PF07969"/>
    </source>
</evidence>
<dbReference type="InterPro" id="IPR013108">
    <property type="entry name" value="Amidohydro_3"/>
</dbReference>
<dbReference type="PANTHER" id="PTHR32027">
    <property type="entry name" value="CYTOSINE DEAMINASE"/>
    <property type="match status" value="1"/>
</dbReference>
<sequence length="135" mass="14006">MQGRSDSIGRPRGLAPLRELLDAGVLVAAGGDNVRDPFNPLGRFDPFDVAGLTIAAGHLGADEAYDTVSSSARALLGLPVAGAFVGAQADFVLVPSSGVIEAISDAPHPRIVVHRGKVVAGMTSHRHEEPNENLH</sequence>
<keyword evidence="3" id="KW-1185">Reference proteome</keyword>
<gene>
    <name evidence="2" type="ORF">L2X98_26880</name>
</gene>
<dbReference type="EMBL" id="CP091139">
    <property type="protein sequence ID" value="UUT34294.1"/>
    <property type="molecule type" value="Genomic_DNA"/>
</dbReference>
<dbReference type="SUPFAM" id="SSF51556">
    <property type="entry name" value="Metallo-dependent hydrolases"/>
    <property type="match status" value="1"/>
</dbReference>
<feature type="domain" description="Amidohydrolase 3" evidence="1">
    <location>
        <begin position="6"/>
        <end position="119"/>
    </location>
</feature>
<reference evidence="2" key="1">
    <citation type="submission" date="2022-01" db="EMBL/GenBank/DDBJ databases">
        <title>Microbacterium eymi and Microbacterium rhizovicinus sp. nov., isolated from the rhizospheric soil of Elymus tsukushiensis, a plant native to the Dokdo Islands, Republic of Korea.</title>
        <authorList>
            <person name="Hwang Y.J."/>
        </authorList>
    </citation>
    <scope>NUCLEOTIDE SEQUENCE</scope>
    <source>
        <strain evidence="2">KUDC0405</strain>
    </source>
</reference>
<accession>A0ABY5NGI8</accession>
<dbReference type="RefSeq" id="WP_259610807.1">
    <property type="nucleotide sequence ID" value="NZ_CP091139.2"/>
</dbReference>
<organism evidence="2 3">
    <name type="scientific">Microbacterium elymi</name>
    <dbReference type="NCBI Taxonomy" id="2909587"/>
    <lineage>
        <taxon>Bacteria</taxon>
        <taxon>Bacillati</taxon>
        <taxon>Actinomycetota</taxon>
        <taxon>Actinomycetes</taxon>
        <taxon>Micrococcales</taxon>
        <taxon>Microbacteriaceae</taxon>
        <taxon>Microbacterium</taxon>
    </lineage>
</organism>
<dbReference type="InterPro" id="IPR052349">
    <property type="entry name" value="Metallo-hydrolase_Enzymes"/>
</dbReference>
<dbReference type="Gene3D" id="3.20.20.140">
    <property type="entry name" value="Metal-dependent hydrolases"/>
    <property type="match status" value="1"/>
</dbReference>
<dbReference type="Pfam" id="PF07969">
    <property type="entry name" value="Amidohydro_3"/>
    <property type="match status" value="1"/>
</dbReference>
<name>A0ABY5NGI8_9MICO</name>